<feature type="domain" description="Inner membrane component" evidence="2">
    <location>
        <begin position="68"/>
        <end position="118"/>
    </location>
</feature>
<evidence type="ECO:0000256" key="1">
    <source>
        <dbReference type="SAM" id="Phobius"/>
    </source>
</evidence>
<sequence length="134" mass="14398">MKTIGNILWLVLAGFWLALGYIIGGLILCVTIIGIPFGIQSFKLAGLAFWPFGRTAVIGSSAGPLEIVFNVIWLVLFGWAIFVAHIAAGVLLCITIIGIPFGIQAFKLSLLALWPFGRVIVPTSTAYSSYNTRA</sequence>
<accession>A0A6J6GG48</accession>
<proteinExistence type="predicted"/>
<keyword evidence="1" id="KW-0812">Transmembrane</keyword>
<dbReference type="Pfam" id="PF03733">
    <property type="entry name" value="YccF"/>
    <property type="match status" value="2"/>
</dbReference>
<dbReference type="InterPro" id="IPR052937">
    <property type="entry name" value="Inner_membrane_protein"/>
</dbReference>
<dbReference type="PANTHER" id="PTHR42903:SF1">
    <property type="entry name" value="INNER MEMBRANE PROTEIN YCCF"/>
    <property type="match status" value="1"/>
</dbReference>
<organism evidence="3">
    <name type="scientific">freshwater metagenome</name>
    <dbReference type="NCBI Taxonomy" id="449393"/>
    <lineage>
        <taxon>unclassified sequences</taxon>
        <taxon>metagenomes</taxon>
        <taxon>ecological metagenomes</taxon>
    </lineage>
</organism>
<evidence type="ECO:0000313" key="3">
    <source>
        <dbReference type="EMBL" id="CAB4597905.1"/>
    </source>
</evidence>
<dbReference type="PIRSF" id="PIRSF028777">
    <property type="entry name" value="UCP028777"/>
    <property type="match status" value="1"/>
</dbReference>
<dbReference type="InterPro" id="IPR031308">
    <property type="entry name" value="UCP028777"/>
</dbReference>
<feature type="domain" description="Inner membrane component" evidence="2">
    <location>
        <begin position="4"/>
        <end position="54"/>
    </location>
</feature>
<keyword evidence="1" id="KW-1133">Transmembrane helix</keyword>
<dbReference type="PANTHER" id="PTHR42903">
    <property type="entry name" value="INNER MEMBRANE PROTEIN YCCF"/>
    <property type="match status" value="1"/>
</dbReference>
<evidence type="ECO:0000259" key="2">
    <source>
        <dbReference type="Pfam" id="PF03733"/>
    </source>
</evidence>
<dbReference type="GO" id="GO:0005886">
    <property type="term" value="C:plasma membrane"/>
    <property type="evidence" value="ECO:0007669"/>
    <property type="project" value="TreeGrafter"/>
</dbReference>
<protein>
    <submittedName>
        <fullName evidence="3">Unannotated protein</fullName>
    </submittedName>
</protein>
<dbReference type="NCBIfam" id="NF008740">
    <property type="entry name" value="PRK11770.1-2"/>
    <property type="match status" value="1"/>
</dbReference>
<dbReference type="EMBL" id="CAEZUP010000004">
    <property type="protein sequence ID" value="CAB4597905.1"/>
    <property type="molecule type" value="Genomic_DNA"/>
</dbReference>
<dbReference type="InterPro" id="IPR005185">
    <property type="entry name" value="YccF"/>
</dbReference>
<feature type="transmembrane region" description="Helical" evidence="1">
    <location>
        <begin position="71"/>
        <end position="99"/>
    </location>
</feature>
<keyword evidence="1" id="KW-0472">Membrane</keyword>
<name>A0A6J6GG48_9ZZZZ</name>
<dbReference type="AlphaFoldDB" id="A0A6J6GG48"/>
<feature type="transmembrane region" description="Helical" evidence="1">
    <location>
        <begin position="7"/>
        <end position="39"/>
    </location>
</feature>
<reference evidence="3" key="1">
    <citation type="submission" date="2020-05" db="EMBL/GenBank/DDBJ databases">
        <authorList>
            <person name="Chiriac C."/>
            <person name="Salcher M."/>
            <person name="Ghai R."/>
            <person name="Kavagutti S V."/>
        </authorList>
    </citation>
    <scope>NUCLEOTIDE SEQUENCE</scope>
</reference>
<gene>
    <name evidence="3" type="ORF">UFOPK1835_00180</name>
</gene>